<dbReference type="FunFam" id="3.30.160.60:FF:000125">
    <property type="entry name" value="Putative zinc finger protein 143"/>
    <property type="match status" value="2"/>
</dbReference>
<keyword evidence="3 5" id="KW-0863">Zinc-finger</keyword>
<dbReference type="SMART" id="SM00355">
    <property type="entry name" value="ZnF_C2H2"/>
    <property type="match status" value="6"/>
</dbReference>
<evidence type="ECO:0000256" key="5">
    <source>
        <dbReference type="PROSITE-ProRule" id="PRU00042"/>
    </source>
</evidence>
<protein>
    <recommendedName>
        <fullName evidence="7">C2H2-type domain-containing protein</fullName>
    </recommendedName>
</protein>
<feature type="domain" description="C2H2-type" evidence="7">
    <location>
        <begin position="191"/>
        <end position="220"/>
    </location>
</feature>
<evidence type="ECO:0000256" key="6">
    <source>
        <dbReference type="SAM" id="MobiDB-lite"/>
    </source>
</evidence>
<evidence type="ECO:0000256" key="4">
    <source>
        <dbReference type="ARBA" id="ARBA00022833"/>
    </source>
</evidence>
<dbReference type="Gene3D" id="3.30.160.60">
    <property type="entry name" value="Classic Zinc Finger"/>
    <property type="match status" value="6"/>
</dbReference>
<evidence type="ECO:0000313" key="8">
    <source>
        <dbReference type="EMBL" id="KAK6183070.1"/>
    </source>
</evidence>
<dbReference type="AlphaFoldDB" id="A0AAN8JUU7"/>
<evidence type="ECO:0000259" key="7">
    <source>
        <dbReference type="PROSITE" id="PS50157"/>
    </source>
</evidence>
<evidence type="ECO:0000256" key="3">
    <source>
        <dbReference type="ARBA" id="ARBA00022771"/>
    </source>
</evidence>
<sequence>MESTELVENMAINSSSDNIMDSSIQSPAHNYFYVTNAVDLNDISNNTVTLNSKHLQLNSGAPLLVLANTDKGTMEANVLLDSNVSPYFKVDLQAIAHANLIAQTQEMLALQLSQDSIDVQKKRTKSNCKIYKCNFESCGKMFSSQNYLNLHEASHTASKSLVCDFKGCGRKFLWPAHLNYHRLTHTNNRQFMCNIEGCSKKFYTRQRLMIHTMTHTGEKPFTCSEKGCTKSFTTAGNLRNHKRIHTGERPFVCEHEGCGRRFTECSSLKKHRLVHSGEKPFTCDICGKSFSQSGTRKVHMKSHQVPPRNRVLKISEIKLELNNSAEPPDVLVLQQSSEDLTQFHGLTDHIVTITTHQPDGEQNPNEVPHHVLGAEEVLSGGDIKTDQLACDTKPNVVVLSQPQEIVNLASSYHQGHEASQEEIVYDNDLLHSHLDHEEIHGSNTSLCLDQSSAGLNVSESIISSQSVGVINTQYNSQESLSGSAETGKEMAMDPMMESDDEADTDVKHV</sequence>
<dbReference type="GO" id="GO:0008270">
    <property type="term" value="F:zinc ion binding"/>
    <property type="evidence" value="ECO:0007669"/>
    <property type="project" value="UniProtKB-KW"/>
</dbReference>
<keyword evidence="4" id="KW-0862">Zinc</keyword>
<evidence type="ECO:0000256" key="1">
    <source>
        <dbReference type="ARBA" id="ARBA00022723"/>
    </source>
</evidence>
<dbReference type="GO" id="GO:0000978">
    <property type="term" value="F:RNA polymerase II cis-regulatory region sequence-specific DNA binding"/>
    <property type="evidence" value="ECO:0007669"/>
    <property type="project" value="TreeGrafter"/>
</dbReference>
<dbReference type="GO" id="GO:0000981">
    <property type="term" value="F:DNA-binding transcription factor activity, RNA polymerase II-specific"/>
    <property type="evidence" value="ECO:0007669"/>
    <property type="project" value="TreeGrafter"/>
</dbReference>
<evidence type="ECO:0000256" key="2">
    <source>
        <dbReference type="ARBA" id="ARBA00022737"/>
    </source>
</evidence>
<dbReference type="EMBL" id="JAZGQO010000007">
    <property type="protein sequence ID" value="KAK6183070.1"/>
    <property type="molecule type" value="Genomic_DNA"/>
</dbReference>
<name>A0AAN8JUU7_PATCE</name>
<feature type="region of interest" description="Disordered" evidence="6">
    <location>
        <begin position="478"/>
        <end position="509"/>
    </location>
</feature>
<dbReference type="PANTHER" id="PTHR23235">
    <property type="entry name" value="KRUEPPEL-LIKE TRANSCRIPTION FACTOR"/>
    <property type="match status" value="1"/>
</dbReference>
<dbReference type="Proteomes" id="UP001347796">
    <property type="component" value="Unassembled WGS sequence"/>
</dbReference>
<keyword evidence="9" id="KW-1185">Reference proteome</keyword>
<dbReference type="PROSITE" id="PS00028">
    <property type="entry name" value="ZINC_FINGER_C2H2_1"/>
    <property type="match status" value="6"/>
</dbReference>
<feature type="domain" description="C2H2-type" evidence="7">
    <location>
        <begin position="161"/>
        <end position="190"/>
    </location>
</feature>
<gene>
    <name evidence="8" type="ORF">SNE40_010618</name>
</gene>
<dbReference type="InterPro" id="IPR013087">
    <property type="entry name" value="Znf_C2H2_type"/>
</dbReference>
<keyword evidence="2" id="KW-0677">Repeat</keyword>
<evidence type="ECO:0000313" key="9">
    <source>
        <dbReference type="Proteomes" id="UP001347796"/>
    </source>
</evidence>
<dbReference type="Pfam" id="PF00096">
    <property type="entry name" value="zf-C2H2"/>
    <property type="match status" value="4"/>
</dbReference>
<feature type="domain" description="C2H2-type" evidence="7">
    <location>
        <begin position="221"/>
        <end position="250"/>
    </location>
</feature>
<proteinExistence type="predicted"/>
<keyword evidence="1" id="KW-0479">Metal-binding</keyword>
<dbReference type="PROSITE" id="PS50157">
    <property type="entry name" value="ZINC_FINGER_C2H2_2"/>
    <property type="match status" value="6"/>
</dbReference>
<organism evidence="8 9">
    <name type="scientific">Patella caerulea</name>
    <name type="common">Rayed Mediterranean limpet</name>
    <dbReference type="NCBI Taxonomy" id="87958"/>
    <lineage>
        <taxon>Eukaryota</taxon>
        <taxon>Metazoa</taxon>
        <taxon>Spiralia</taxon>
        <taxon>Lophotrochozoa</taxon>
        <taxon>Mollusca</taxon>
        <taxon>Gastropoda</taxon>
        <taxon>Patellogastropoda</taxon>
        <taxon>Patelloidea</taxon>
        <taxon>Patellidae</taxon>
        <taxon>Patella</taxon>
    </lineage>
</organism>
<dbReference type="InterPro" id="IPR036236">
    <property type="entry name" value="Znf_C2H2_sf"/>
</dbReference>
<feature type="domain" description="C2H2-type" evidence="7">
    <location>
        <begin position="131"/>
        <end position="160"/>
    </location>
</feature>
<dbReference type="FunFam" id="3.30.160.60:FF:000072">
    <property type="entry name" value="zinc finger protein 143 isoform X1"/>
    <property type="match status" value="1"/>
</dbReference>
<feature type="domain" description="C2H2-type" evidence="7">
    <location>
        <begin position="251"/>
        <end position="280"/>
    </location>
</feature>
<dbReference type="FunFam" id="3.30.160.60:FF:000446">
    <property type="entry name" value="Zinc finger protein"/>
    <property type="match status" value="1"/>
</dbReference>
<dbReference type="SUPFAM" id="SSF57667">
    <property type="entry name" value="beta-beta-alpha zinc fingers"/>
    <property type="match status" value="3"/>
</dbReference>
<reference evidence="8 9" key="1">
    <citation type="submission" date="2024-01" db="EMBL/GenBank/DDBJ databases">
        <title>The genome of the rayed Mediterranean limpet Patella caerulea (Linnaeus, 1758).</title>
        <authorList>
            <person name="Anh-Thu Weber A."/>
            <person name="Halstead-Nussloch G."/>
        </authorList>
    </citation>
    <scope>NUCLEOTIDE SEQUENCE [LARGE SCALE GENOMIC DNA]</scope>
    <source>
        <strain evidence="8">AATW-2023a</strain>
        <tissue evidence="8">Whole specimen</tissue>
    </source>
</reference>
<accession>A0AAN8JUU7</accession>
<feature type="domain" description="C2H2-type" evidence="7">
    <location>
        <begin position="281"/>
        <end position="303"/>
    </location>
</feature>
<dbReference type="PANTHER" id="PTHR23235:SF178">
    <property type="entry name" value="C2H2-TYPE DOMAIN-CONTAINING PROTEIN-RELATED"/>
    <property type="match status" value="1"/>
</dbReference>
<comment type="caution">
    <text evidence="8">The sequence shown here is derived from an EMBL/GenBank/DDBJ whole genome shotgun (WGS) entry which is preliminary data.</text>
</comment>